<gene>
    <name evidence="6" type="ORF">GCM10023081_23820</name>
</gene>
<dbReference type="PROSITE" id="PS51077">
    <property type="entry name" value="HTH_ICLR"/>
    <property type="match status" value="1"/>
</dbReference>
<name>A0ABP7CE28_9MICC</name>
<dbReference type="SUPFAM" id="SSF46785">
    <property type="entry name" value="Winged helix' DNA-binding domain"/>
    <property type="match status" value="1"/>
</dbReference>
<protein>
    <submittedName>
        <fullName evidence="6">IclR family transcriptional regulator</fullName>
    </submittedName>
</protein>
<dbReference type="InterPro" id="IPR005471">
    <property type="entry name" value="Tscrpt_reg_IclR_N"/>
</dbReference>
<dbReference type="SUPFAM" id="SSF55781">
    <property type="entry name" value="GAF domain-like"/>
    <property type="match status" value="1"/>
</dbReference>
<feature type="domain" description="IclR-ED" evidence="5">
    <location>
        <begin position="79"/>
        <end position="259"/>
    </location>
</feature>
<dbReference type="Pfam" id="PF09339">
    <property type="entry name" value="HTH_IclR"/>
    <property type="match status" value="1"/>
</dbReference>
<accession>A0ABP7CE28</accession>
<dbReference type="Proteomes" id="UP001500752">
    <property type="component" value="Unassembled WGS sequence"/>
</dbReference>
<sequence length="264" mass="28275">MTLTAEPITSVSKTSTSVRKALGLLDAFRDGTHAVGVSEISRRAGIPKSTAFRLLATLEECGFVERVGALRTDYQLTWRVFELGNRVEHCAPRGLRDIALPYMSELWSAHHRAVHLAAPAGDEVVIVEKIHGHQAGRLLTSTIGGRTALHRTSLGKVILAFSSKETVDAALGRPLAPRTQYSLVHPGQLVNQLHQAQREGVAYDREESRLGLTSVAAPILRRGRAVAAVSLSSPTSGFSEGFTDAVKTAARGITEALRTADAAA</sequence>
<dbReference type="Gene3D" id="1.10.10.10">
    <property type="entry name" value="Winged helix-like DNA-binding domain superfamily/Winged helix DNA-binding domain"/>
    <property type="match status" value="1"/>
</dbReference>
<evidence type="ECO:0000256" key="1">
    <source>
        <dbReference type="ARBA" id="ARBA00023015"/>
    </source>
</evidence>
<dbReference type="SMART" id="SM00346">
    <property type="entry name" value="HTH_ICLR"/>
    <property type="match status" value="1"/>
</dbReference>
<keyword evidence="3" id="KW-0804">Transcription</keyword>
<evidence type="ECO:0000313" key="7">
    <source>
        <dbReference type="Proteomes" id="UP001500752"/>
    </source>
</evidence>
<dbReference type="CDD" id="cd00090">
    <property type="entry name" value="HTH_ARSR"/>
    <property type="match status" value="1"/>
</dbReference>
<feature type="domain" description="HTH iclR-type" evidence="4">
    <location>
        <begin position="15"/>
        <end position="85"/>
    </location>
</feature>
<proteinExistence type="predicted"/>
<dbReference type="RefSeq" id="WP_345151012.1">
    <property type="nucleotide sequence ID" value="NZ_BAABEO010000015.1"/>
</dbReference>
<dbReference type="PANTHER" id="PTHR30136:SF35">
    <property type="entry name" value="HTH-TYPE TRANSCRIPTIONAL REGULATOR RV1719"/>
    <property type="match status" value="1"/>
</dbReference>
<evidence type="ECO:0000256" key="3">
    <source>
        <dbReference type="ARBA" id="ARBA00023163"/>
    </source>
</evidence>
<keyword evidence="1" id="KW-0805">Transcription regulation</keyword>
<dbReference type="Gene3D" id="3.30.450.40">
    <property type="match status" value="1"/>
</dbReference>
<evidence type="ECO:0000259" key="4">
    <source>
        <dbReference type="PROSITE" id="PS51077"/>
    </source>
</evidence>
<dbReference type="EMBL" id="BAABEO010000015">
    <property type="protein sequence ID" value="GAA3685547.1"/>
    <property type="molecule type" value="Genomic_DNA"/>
</dbReference>
<dbReference type="PROSITE" id="PS51078">
    <property type="entry name" value="ICLR_ED"/>
    <property type="match status" value="1"/>
</dbReference>
<dbReference type="PANTHER" id="PTHR30136">
    <property type="entry name" value="HELIX-TURN-HELIX TRANSCRIPTIONAL REGULATOR, ICLR FAMILY"/>
    <property type="match status" value="1"/>
</dbReference>
<dbReference type="InterPro" id="IPR036388">
    <property type="entry name" value="WH-like_DNA-bd_sf"/>
</dbReference>
<evidence type="ECO:0000313" key="6">
    <source>
        <dbReference type="EMBL" id="GAA3685547.1"/>
    </source>
</evidence>
<keyword evidence="2" id="KW-0238">DNA-binding</keyword>
<dbReference type="InterPro" id="IPR014757">
    <property type="entry name" value="Tscrpt_reg_IclR_C"/>
</dbReference>
<evidence type="ECO:0000256" key="2">
    <source>
        <dbReference type="ARBA" id="ARBA00023125"/>
    </source>
</evidence>
<comment type="caution">
    <text evidence="6">The sequence shown here is derived from an EMBL/GenBank/DDBJ whole genome shotgun (WGS) entry which is preliminary data.</text>
</comment>
<dbReference type="InterPro" id="IPR011991">
    <property type="entry name" value="ArsR-like_HTH"/>
</dbReference>
<dbReference type="InterPro" id="IPR050707">
    <property type="entry name" value="HTH_MetabolicPath_Reg"/>
</dbReference>
<dbReference type="InterPro" id="IPR029016">
    <property type="entry name" value="GAF-like_dom_sf"/>
</dbReference>
<dbReference type="Pfam" id="PF01614">
    <property type="entry name" value="IclR_C"/>
    <property type="match status" value="1"/>
</dbReference>
<reference evidence="7" key="1">
    <citation type="journal article" date="2019" name="Int. J. Syst. Evol. Microbiol.">
        <title>The Global Catalogue of Microorganisms (GCM) 10K type strain sequencing project: providing services to taxonomists for standard genome sequencing and annotation.</title>
        <authorList>
            <consortium name="The Broad Institute Genomics Platform"/>
            <consortium name="The Broad Institute Genome Sequencing Center for Infectious Disease"/>
            <person name="Wu L."/>
            <person name="Ma J."/>
        </authorList>
    </citation>
    <scope>NUCLEOTIDE SEQUENCE [LARGE SCALE GENOMIC DNA]</scope>
    <source>
        <strain evidence="7">JCM 30742</strain>
    </source>
</reference>
<dbReference type="InterPro" id="IPR036390">
    <property type="entry name" value="WH_DNA-bd_sf"/>
</dbReference>
<evidence type="ECO:0000259" key="5">
    <source>
        <dbReference type="PROSITE" id="PS51078"/>
    </source>
</evidence>
<keyword evidence="7" id="KW-1185">Reference proteome</keyword>
<organism evidence="6 7">
    <name type="scientific">Arthrobacter ginkgonis</name>
    <dbReference type="NCBI Taxonomy" id="1630594"/>
    <lineage>
        <taxon>Bacteria</taxon>
        <taxon>Bacillati</taxon>
        <taxon>Actinomycetota</taxon>
        <taxon>Actinomycetes</taxon>
        <taxon>Micrococcales</taxon>
        <taxon>Micrococcaceae</taxon>
        <taxon>Arthrobacter</taxon>
    </lineage>
</organism>